<dbReference type="InterPro" id="IPR006045">
    <property type="entry name" value="Cupin_1"/>
</dbReference>
<dbReference type="Pfam" id="PF00190">
    <property type="entry name" value="Cupin_1"/>
    <property type="match status" value="2"/>
</dbReference>
<gene>
    <name evidence="3" type="ORF">KP509_36G056200</name>
</gene>
<dbReference type="InterPro" id="IPR014710">
    <property type="entry name" value="RmlC-like_jellyroll"/>
</dbReference>
<dbReference type="AlphaFoldDB" id="A0A8T2QDH2"/>
<feature type="domain" description="Cupin type-1" evidence="2">
    <location>
        <begin position="315"/>
        <end position="464"/>
    </location>
</feature>
<evidence type="ECO:0000259" key="2">
    <source>
        <dbReference type="SMART" id="SM00835"/>
    </source>
</evidence>
<dbReference type="OrthoDB" id="2019862at2759"/>
<feature type="chain" id="PRO_5036435658" description="Cupin type-1 domain-containing protein" evidence="1">
    <location>
        <begin position="26"/>
        <end position="483"/>
    </location>
</feature>
<keyword evidence="4" id="KW-1185">Reference proteome</keyword>
<dbReference type="CDD" id="cd02245">
    <property type="entry name" value="cupin_7S_vicilin-like_C"/>
    <property type="match status" value="1"/>
</dbReference>
<dbReference type="InterPro" id="IPR050253">
    <property type="entry name" value="Seed_Storage-Functional"/>
</dbReference>
<dbReference type="InterPro" id="IPR011051">
    <property type="entry name" value="RmlC_Cupin_sf"/>
</dbReference>
<feature type="domain" description="Cupin type-1" evidence="2">
    <location>
        <begin position="91"/>
        <end position="246"/>
    </location>
</feature>
<dbReference type="PANTHER" id="PTHR31189">
    <property type="entry name" value="OS03G0336100 PROTEIN-RELATED"/>
    <property type="match status" value="1"/>
</dbReference>
<dbReference type="PANTHER" id="PTHR31189:SF2">
    <property type="entry name" value="RMLC-LIKE CUPINS SUPERFAMILY PROTEIN"/>
    <property type="match status" value="1"/>
</dbReference>
<evidence type="ECO:0000256" key="1">
    <source>
        <dbReference type="SAM" id="SignalP"/>
    </source>
</evidence>
<dbReference type="EMBL" id="CM035441">
    <property type="protein sequence ID" value="KAH7281642.1"/>
    <property type="molecule type" value="Genomic_DNA"/>
</dbReference>
<reference evidence="3" key="1">
    <citation type="submission" date="2021-08" db="EMBL/GenBank/DDBJ databases">
        <title>WGS assembly of Ceratopteris richardii.</title>
        <authorList>
            <person name="Marchant D.B."/>
            <person name="Chen G."/>
            <person name="Jenkins J."/>
            <person name="Shu S."/>
            <person name="Leebens-Mack J."/>
            <person name="Grimwood J."/>
            <person name="Schmutz J."/>
            <person name="Soltis P."/>
            <person name="Soltis D."/>
            <person name="Chen Z.-H."/>
        </authorList>
    </citation>
    <scope>NUCLEOTIDE SEQUENCE</scope>
    <source>
        <strain evidence="3">Whitten #5841</strain>
        <tissue evidence="3">Leaf</tissue>
    </source>
</reference>
<feature type="signal peptide" evidence="1">
    <location>
        <begin position="1"/>
        <end position="25"/>
    </location>
</feature>
<name>A0A8T2QDH2_CERRI</name>
<dbReference type="CDD" id="cd02244">
    <property type="entry name" value="cupin_7S_vicilin-like_N"/>
    <property type="match status" value="1"/>
</dbReference>
<dbReference type="Proteomes" id="UP000825935">
    <property type="component" value="Chromosome 36"/>
</dbReference>
<dbReference type="SUPFAM" id="SSF51182">
    <property type="entry name" value="RmlC-like cupins"/>
    <property type="match status" value="1"/>
</dbReference>
<sequence>MASCCTGRGICLLLIAFQLSGVIVSQYSRSSMFTVKGERINNILEESTRNSKRYLPNSVRVDGYWQETVDPYSGCITSSDEAEDVGDACPFLFKEAEVAFQTAGGEFRVVTLGEENLLQRRQVAIGLLTLEPNTLLLPQYFNGPCLFYVHRGEAYLWDLKRKDESSVLSSGELRLVSAGTPFHILNALSNEKLQMLLLIELSDMPAENVSLQCFYLAGGLYPATVMSGFSEELLAAAYKVTVEDIQDLFLTQERGPIVNATGLSANFLASMRDELTDDEEITPFNRKLSANILASMTDELRGDQSFNKKKKKHHHRLFGKKQIFRNENGWSASIDHKRYEALKDVNVGMFAVGLKSGSLVAPNWNQRMVEIGVVTHGEGSLVVVASDGTTLVDAQLQPGSIFVVPRYYPSTKSAGNESDFEYVGFTTSSAPIEPFFIAGTNGIFKKMDWGVLTTAFDVEEASVEHALQSQPDMVILAAKGNEW</sequence>
<protein>
    <recommendedName>
        <fullName evidence="2">Cupin type-1 domain-containing protein</fullName>
    </recommendedName>
</protein>
<organism evidence="3 4">
    <name type="scientific">Ceratopteris richardii</name>
    <name type="common">Triangle waterfern</name>
    <dbReference type="NCBI Taxonomy" id="49495"/>
    <lineage>
        <taxon>Eukaryota</taxon>
        <taxon>Viridiplantae</taxon>
        <taxon>Streptophyta</taxon>
        <taxon>Embryophyta</taxon>
        <taxon>Tracheophyta</taxon>
        <taxon>Polypodiopsida</taxon>
        <taxon>Polypodiidae</taxon>
        <taxon>Polypodiales</taxon>
        <taxon>Pteridineae</taxon>
        <taxon>Pteridaceae</taxon>
        <taxon>Parkerioideae</taxon>
        <taxon>Ceratopteris</taxon>
    </lineage>
</organism>
<accession>A0A8T2QDH2</accession>
<comment type="caution">
    <text evidence="3">The sequence shown here is derived from an EMBL/GenBank/DDBJ whole genome shotgun (WGS) entry which is preliminary data.</text>
</comment>
<dbReference type="EMBL" id="CM035441">
    <property type="protein sequence ID" value="KAH7281643.1"/>
    <property type="molecule type" value="Genomic_DNA"/>
</dbReference>
<evidence type="ECO:0000313" key="4">
    <source>
        <dbReference type="Proteomes" id="UP000825935"/>
    </source>
</evidence>
<keyword evidence="1" id="KW-0732">Signal</keyword>
<dbReference type="EMBL" id="CM035441">
    <property type="protein sequence ID" value="KAH7281645.1"/>
    <property type="molecule type" value="Genomic_DNA"/>
</dbReference>
<dbReference type="SMART" id="SM00835">
    <property type="entry name" value="Cupin_1"/>
    <property type="match status" value="2"/>
</dbReference>
<dbReference type="Gene3D" id="2.60.120.10">
    <property type="entry name" value="Jelly Rolls"/>
    <property type="match status" value="2"/>
</dbReference>
<proteinExistence type="predicted"/>
<evidence type="ECO:0000313" key="3">
    <source>
        <dbReference type="EMBL" id="KAH7281645.1"/>
    </source>
</evidence>